<reference evidence="1" key="1">
    <citation type="submission" date="2013-04" db="EMBL/GenBank/DDBJ databases">
        <authorList>
            <person name="Qu J."/>
            <person name="Murali S.C."/>
            <person name="Bandaranaike D."/>
            <person name="Bellair M."/>
            <person name="Blankenburg K."/>
            <person name="Chao H."/>
            <person name="Dinh H."/>
            <person name="Doddapaneni H."/>
            <person name="Downs B."/>
            <person name="Dugan-Rocha S."/>
            <person name="Elkadiri S."/>
            <person name="Gnanaolivu R.D."/>
            <person name="Hernandez B."/>
            <person name="Javaid M."/>
            <person name="Jayaseelan J.C."/>
            <person name="Lee S."/>
            <person name="Li M."/>
            <person name="Ming W."/>
            <person name="Munidasa M."/>
            <person name="Muniz J."/>
            <person name="Nguyen L."/>
            <person name="Ongeri F."/>
            <person name="Osuji N."/>
            <person name="Pu L.-L."/>
            <person name="Puazo M."/>
            <person name="Qu C."/>
            <person name="Quiroz J."/>
            <person name="Raj R."/>
            <person name="Weissenberger G."/>
            <person name="Xin Y."/>
            <person name="Zou X."/>
            <person name="Han Y."/>
            <person name="Richards S."/>
            <person name="Worley K."/>
            <person name="Muzny D."/>
            <person name="Gibbs R."/>
        </authorList>
    </citation>
    <scope>NUCLEOTIDE SEQUENCE</scope>
    <source>
        <strain evidence="1">Sampled in the wild</strain>
    </source>
</reference>
<organism evidence="1 2">
    <name type="scientific">Ladona fulva</name>
    <name type="common">Scarce chaser dragonfly</name>
    <name type="synonym">Libellula fulva</name>
    <dbReference type="NCBI Taxonomy" id="123851"/>
    <lineage>
        <taxon>Eukaryota</taxon>
        <taxon>Metazoa</taxon>
        <taxon>Ecdysozoa</taxon>
        <taxon>Arthropoda</taxon>
        <taxon>Hexapoda</taxon>
        <taxon>Insecta</taxon>
        <taxon>Pterygota</taxon>
        <taxon>Palaeoptera</taxon>
        <taxon>Odonata</taxon>
        <taxon>Epiprocta</taxon>
        <taxon>Anisoptera</taxon>
        <taxon>Libelluloidea</taxon>
        <taxon>Libellulidae</taxon>
        <taxon>Ladona</taxon>
    </lineage>
</organism>
<gene>
    <name evidence="1" type="ORF">J437_LFUL014357</name>
</gene>
<dbReference type="Proteomes" id="UP000792457">
    <property type="component" value="Unassembled WGS sequence"/>
</dbReference>
<dbReference type="OrthoDB" id="416119at2759"/>
<evidence type="ECO:0008006" key="3">
    <source>
        <dbReference type="Google" id="ProtNLM"/>
    </source>
</evidence>
<dbReference type="AlphaFoldDB" id="A0A8K0PBL3"/>
<dbReference type="EMBL" id="KZ312449">
    <property type="protein sequence ID" value="KAG8240307.1"/>
    <property type="molecule type" value="Genomic_DNA"/>
</dbReference>
<comment type="caution">
    <text evidence="1">The sequence shown here is derived from an EMBL/GenBank/DDBJ whole genome shotgun (WGS) entry which is preliminary data.</text>
</comment>
<accession>A0A8K0PBL3</accession>
<keyword evidence="2" id="KW-1185">Reference proteome</keyword>
<sequence length="149" mass="16527">MSQVISMEQGCSAPGRSILQNISLIRDVVREANEREDSVAVNSLDQKGAFDRVSHDHLHATLKTMGSGKGFKAMIQTLYAGASGDDVLHFNRDIIGEVIAETTRLANFREPKCKVNIVSIRGRRQCQVMKAIRDAVRLLSFVEHGAQYK</sequence>
<proteinExistence type="predicted"/>
<protein>
    <recommendedName>
        <fullName evidence="3">Reverse transcriptase domain-containing protein</fullName>
    </recommendedName>
</protein>
<evidence type="ECO:0000313" key="2">
    <source>
        <dbReference type="Proteomes" id="UP000792457"/>
    </source>
</evidence>
<reference evidence="1" key="2">
    <citation type="submission" date="2017-10" db="EMBL/GenBank/DDBJ databases">
        <title>Ladona fulva Genome sequencing and assembly.</title>
        <authorList>
            <person name="Murali S."/>
            <person name="Richards S."/>
            <person name="Bandaranaike D."/>
            <person name="Bellair M."/>
            <person name="Blankenburg K."/>
            <person name="Chao H."/>
            <person name="Dinh H."/>
            <person name="Doddapaneni H."/>
            <person name="Dugan-Rocha S."/>
            <person name="Elkadiri S."/>
            <person name="Gnanaolivu R."/>
            <person name="Hernandez B."/>
            <person name="Skinner E."/>
            <person name="Javaid M."/>
            <person name="Lee S."/>
            <person name="Li M."/>
            <person name="Ming W."/>
            <person name="Munidasa M."/>
            <person name="Muniz J."/>
            <person name="Nguyen L."/>
            <person name="Hughes D."/>
            <person name="Osuji N."/>
            <person name="Pu L.-L."/>
            <person name="Puazo M."/>
            <person name="Qu C."/>
            <person name="Quiroz J."/>
            <person name="Raj R."/>
            <person name="Weissenberger G."/>
            <person name="Xin Y."/>
            <person name="Zou X."/>
            <person name="Han Y."/>
            <person name="Worley K."/>
            <person name="Muzny D."/>
            <person name="Gibbs R."/>
        </authorList>
    </citation>
    <scope>NUCLEOTIDE SEQUENCE</scope>
    <source>
        <strain evidence="1">Sampled in the wild</strain>
    </source>
</reference>
<evidence type="ECO:0000313" key="1">
    <source>
        <dbReference type="EMBL" id="KAG8240307.1"/>
    </source>
</evidence>
<name>A0A8K0PBL3_LADFU</name>